<name>A0A8J1UHI8_OWEFU</name>
<dbReference type="PANTHER" id="PTHR19300:SF57">
    <property type="entry name" value="BETA-1,4-N-ACETYLGALACTOSAMINYLTRANSFERASE"/>
    <property type="match status" value="1"/>
</dbReference>
<protein>
    <recommendedName>
        <fullName evidence="11">Beta-1,4-galactosyltransferase</fullName>
        <ecNumber evidence="11">2.4.1.-</ecNumber>
    </recommendedName>
</protein>
<dbReference type="InterPro" id="IPR027791">
    <property type="entry name" value="Galactosyl_T_C"/>
</dbReference>
<evidence type="ECO:0000256" key="10">
    <source>
        <dbReference type="ARBA" id="ARBA00023180"/>
    </source>
</evidence>
<evidence type="ECO:0000256" key="8">
    <source>
        <dbReference type="ARBA" id="ARBA00022989"/>
    </source>
</evidence>
<evidence type="ECO:0000313" key="13">
    <source>
        <dbReference type="EMBL" id="CAH1792542.1"/>
    </source>
</evidence>
<dbReference type="UniPathway" id="UPA00378"/>
<dbReference type="PRINTS" id="PR02050">
    <property type="entry name" value="B14GALTRFASE"/>
</dbReference>
<evidence type="ECO:0000256" key="9">
    <source>
        <dbReference type="ARBA" id="ARBA00023136"/>
    </source>
</evidence>
<accession>A0A8J1UHI8</accession>
<comment type="caution">
    <text evidence="13">The sequence shown here is derived from an EMBL/GenBank/DDBJ whole genome shotgun (WGS) entry which is preliminary data.</text>
</comment>
<organism evidence="13 14">
    <name type="scientific">Owenia fusiformis</name>
    <name type="common">Polychaete worm</name>
    <dbReference type="NCBI Taxonomy" id="6347"/>
    <lineage>
        <taxon>Eukaryota</taxon>
        <taxon>Metazoa</taxon>
        <taxon>Spiralia</taxon>
        <taxon>Lophotrochozoa</taxon>
        <taxon>Annelida</taxon>
        <taxon>Polychaeta</taxon>
        <taxon>Sedentaria</taxon>
        <taxon>Canalipalpata</taxon>
        <taxon>Sabellida</taxon>
        <taxon>Oweniida</taxon>
        <taxon>Oweniidae</taxon>
        <taxon>Owenia</taxon>
    </lineage>
</organism>
<dbReference type="GO" id="GO:0016020">
    <property type="term" value="C:membrane"/>
    <property type="evidence" value="ECO:0007669"/>
    <property type="project" value="UniProtKB-SubCell"/>
</dbReference>
<keyword evidence="5 11" id="KW-0808">Transferase</keyword>
<proteinExistence type="inferred from homology"/>
<feature type="transmembrane region" description="Helical" evidence="11">
    <location>
        <begin position="16"/>
        <end position="35"/>
    </location>
</feature>
<keyword evidence="9 11" id="KW-0472">Membrane</keyword>
<evidence type="ECO:0000256" key="11">
    <source>
        <dbReference type="RuleBase" id="RU368121"/>
    </source>
</evidence>
<keyword evidence="8 11" id="KW-1133">Transmembrane helix</keyword>
<dbReference type="GO" id="GO:0005794">
    <property type="term" value="C:Golgi apparatus"/>
    <property type="evidence" value="ECO:0007669"/>
    <property type="project" value="TreeGrafter"/>
</dbReference>
<keyword evidence="10 11" id="KW-0325">Glycoprotein</keyword>
<comment type="subcellular location">
    <subcellularLocation>
        <location evidence="1">Membrane</location>
        <topology evidence="1">Single-pass type II membrane protein</topology>
    </subcellularLocation>
</comment>
<dbReference type="GO" id="GO:0005975">
    <property type="term" value="P:carbohydrate metabolic process"/>
    <property type="evidence" value="ECO:0007669"/>
    <property type="project" value="InterPro"/>
</dbReference>
<dbReference type="SUPFAM" id="SSF53448">
    <property type="entry name" value="Nucleotide-diphospho-sugar transferases"/>
    <property type="match status" value="1"/>
</dbReference>
<evidence type="ECO:0000256" key="2">
    <source>
        <dbReference type="ARBA" id="ARBA00004922"/>
    </source>
</evidence>
<keyword evidence="4 11" id="KW-0328">Glycosyltransferase</keyword>
<dbReference type="GO" id="GO:0006688">
    <property type="term" value="P:glycosphingolipid biosynthetic process"/>
    <property type="evidence" value="ECO:0007669"/>
    <property type="project" value="TreeGrafter"/>
</dbReference>
<keyword evidence="14" id="KW-1185">Reference proteome</keyword>
<dbReference type="InterPro" id="IPR003859">
    <property type="entry name" value="Galactosyl_T"/>
</dbReference>
<evidence type="ECO:0000256" key="3">
    <source>
        <dbReference type="ARBA" id="ARBA00005735"/>
    </source>
</evidence>
<dbReference type="EC" id="2.4.1.-" evidence="11"/>
<keyword evidence="6 11" id="KW-0812">Transmembrane</keyword>
<dbReference type="InterPro" id="IPR027995">
    <property type="entry name" value="Galactosyl_T_N"/>
</dbReference>
<gene>
    <name evidence="13" type="ORF">OFUS_LOCUS17498</name>
</gene>
<evidence type="ECO:0000256" key="7">
    <source>
        <dbReference type="ARBA" id="ARBA00022968"/>
    </source>
</evidence>
<dbReference type="EMBL" id="CAIIXF020000008">
    <property type="protein sequence ID" value="CAH1792542.1"/>
    <property type="molecule type" value="Genomic_DNA"/>
</dbReference>
<evidence type="ECO:0000256" key="5">
    <source>
        <dbReference type="ARBA" id="ARBA00022679"/>
    </source>
</evidence>
<evidence type="ECO:0000256" key="1">
    <source>
        <dbReference type="ARBA" id="ARBA00004606"/>
    </source>
</evidence>
<comment type="similarity">
    <text evidence="3 11">Belongs to the glycosyltransferase 7 family.</text>
</comment>
<dbReference type="Pfam" id="PF13733">
    <property type="entry name" value="Glyco_transf_7N"/>
    <property type="match status" value="1"/>
</dbReference>
<comment type="pathway">
    <text evidence="2 11">Protein modification; protein glycosylation.</text>
</comment>
<comment type="function">
    <text evidence="11">Catalyses the transfer of galactose onto proteins or lipids.</text>
</comment>
<keyword evidence="7 11" id="KW-0735">Signal-anchor</keyword>
<evidence type="ECO:0000256" key="4">
    <source>
        <dbReference type="ARBA" id="ARBA00022676"/>
    </source>
</evidence>
<evidence type="ECO:0000313" key="14">
    <source>
        <dbReference type="Proteomes" id="UP000749559"/>
    </source>
</evidence>
<dbReference type="Gene3D" id="3.90.550.10">
    <property type="entry name" value="Spore Coat Polysaccharide Biosynthesis Protein SpsA, Chain A"/>
    <property type="match status" value="1"/>
</dbReference>
<sequence length="380" mass="43563">MISNVKSVLVQRKSKSLVFSSLVVFVMFIAVRLHIKCSNIQATGTLSTGALKNHGAHPSTSKYNSSDQNGRKVKPIDCKDLRHGLVGELKMAKHNATNHTLHTEPAPEALPTYTTDKRGRWFPLSCQPKQKTVIVIPFRDRYEHLKIFIEHFVPILQRQLLDYIIVVVEQDFTQNFNRGFLFNVGYKEALLLTKDNPAPLCMIQHDVDLLLENDRMIYECSKNPTHFSVSLDKFKYRLLYSSSFGGVTAVLGEQFERSNGYSNVFFFWGGEDDDFRNRLHVTGYRTIQYKNASIARYSMLKHQSAEVIKARLDALIFGNKIYHCDGLNSLDYTVKSRTFEKHYVLIKINVPSVLKTSSICRNCISKHLKTNDTYLPKVCR</sequence>
<reference evidence="13" key="1">
    <citation type="submission" date="2022-03" db="EMBL/GenBank/DDBJ databases">
        <authorList>
            <person name="Martin C."/>
        </authorList>
    </citation>
    <scope>NUCLEOTIDE SEQUENCE</scope>
</reference>
<dbReference type="GO" id="GO:0033842">
    <property type="term" value="F:N-acetyl-beta-glucosaminyl-derivative 4-beta-N-acetylgalactosaminyltransferase activity"/>
    <property type="evidence" value="ECO:0007669"/>
    <property type="project" value="TreeGrafter"/>
</dbReference>
<dbReference type="AlphaFoldDB" id="A0A8J1UHI8"/>
<dbReference type="InterPro" id="IPR029044">
    <property type="entry name" value="Nucleotide-diphossugar_trans"/>
</dbReference>
<dbReference type="PANTHER" id="PTHR19300">
    <property type="entry name" value="BETA-1,4-GALACTOSYLTRANSFERASE"/>
    <property type="match status" value="1"/>
</dbReference>
<feature type="compositionally biased region" description="Polar residues" evidence="12">
    <location>
        <begin position="58"/>
        <end position="68"/>
    </location>
</feature>
<dbReference type="Pfam" id="PF02709">
    <property type="entry name" value="Glyco_transf_7C"/>
    <property type="match status" value="1"/>
</dbReference>
<evidence type="ECO:0000256" key="12">
    <source>
        <dbReference type="SAM" id="MobiDB-lite"/>
    </source>
</evidence>
<dbReference type="GO" id="GO:0008378">
    <property type="term" value="F:galactosyltransferase activity"/>
    <property type="evidence" value="ECO:0007669"/>
    <property type="project" value="TreeGrafter"/>
</dbReference>
<evidence type="ECO:0000256" key="6">
    <source>
        <dbReference type="ARBA" id="ARBA00022692"/>
    </source>
</evidence>
<dbReference type="Proteomes" id="UP000749559">
    <property type="component" value="Unassembled WGS sequence"/>
</dbReference>
<feature type="region of interest" description="Disordered" evidence="12">
    <location>
        <begin position="53"/>
        <end position="73"/>
    </location>
</feature>
<dbReference type="OrthoDB" id="10038994at2759"/>